<evidence type="ECO:0000313" key="5">
    <source>
        <dbReference type="Proteomes" id="UP001589890"/>
    </source>
</evidence>
<dbReference type="Gene3D" id="3.10.105.10">
    <property type="entry name" value="Dipeptide-binding Protein, Domain 3"/>
    <property type="match status" value="1"/>
</dbReference>
<feature type="region of interest" description="Disordered" evidence="1">
    <location>
        <begin position="147"/>
        <end position="169"/>
    </location>
</feature>
<dbReference type="InterPro" id="IPR000914">
    <property type="entry name" value="SBP_5_dom"/>
</dbReference>
<dbReference type="RefSeq" id="WP_380044005.1">
    <property type="nucleotide sequence ID" value="NZ_JBHLTC010000005.1"/>
</dbReference>
<dbReference type="InterPro" id="IPR030678">
    <property type="entry name" value="Peptide/Ni-bd"/>
</dbReference>
<dbReference type="PROSITE" id="PS51257">
    <property type="entry name" value="PROKAR_LIPOPROTEIN"/>
    <property type="match status" value="1"/>
</dbReference>
<feature type="signal peptide" evidence="2">
    <location>
        <begin position="1"/>
        <end position="22"/>
    </location>
</feature>
<keyword evidence="5" id="KW-1185">Reference proteome</keyword>
<gene>
    <name evidence="4" type="ORF">ACFFGN_04470</name>
</gene>
<evidence type="ECO:0000259" key="3">
    <source>
        <dbReference type="Pfam" id="PF00496"/>
    </source>
</evidence>
<keyword evidence="2" id="KW-0732">Signal</keyword>
<sequence>MKRQTGLIAGVTALAMAATACGGGADTPAGEGSSGGSFSMYVCEPESLIPQDTNETCGAEVLGALFTPLVNFTVDNSALTFDDAIAESVESEDQKVWTIKLKDGYTFHNGEPVDAESYARGWNAGAYGPNAYGNNYFFQNIEGYDALNPKDPDGDGPKKPPAPSSKTMSGLDVVDDLTLRVTLKNPFSQFPLTVGYTAFYPLPASFESNPTAYEQAPIGNGPFKLKGHWEHDERIEVVRYENYAGDKAKADAVTFKIYSNVNTAYNDVLAGNLDIMDALPPERLGAAKAQFGDRFIERPSSSFTYVGFPLYDKRFDDVRLRKALSMAIDRQAIIDAIFSGAYQPAKSIVSPVVTGSREDPCGEACSYNPDQARQLFQEAGGFRGTLTLWFNSGSGHEKWMEAVSNQLRKNLGITNVSFKSLEFAEYLGLLDAKRITGPFRLGWVMDYPSPQNYLEPIYSTTGSSNNFGYSDAEVDKLIAKGNAAESIDAGIAAYHQAEDQILADMPNIPMWFGKVQAGHSPDVSNVVIDAFTRVRLEDVTVTG</sequence>
<comment type="caution">
    <text evidence="4">The sequence shown here is derived from an EMBL/GenBank/DDBJ whole genome shotgun (WGS) entry which is preliminary data.</text>
</comment>
<name>A0ABV6QFH3_9ACTN</name>
<proteinExistence type="predicted"/>
<dbReference type="Pfam" id="PF00496">
    <property type="entry name" value="SBP_bac_5"/>
    <property type="match status" value="1"/>
</dbReference>
<accession>A0ABV6QFH3</accession>
<dbReference type="CDD" id="cd00995">
    <property type="entry name" value="PBP2_NikA_DppA_OppA_like"/>
    <property type="match status" value="1"/>
</dbReference>
<evidence type="ECO:0000256" key="2">
    <source>
        <dbReference type="SAM" id="SignalP"/>
    </source>
</evidence>
<dbReference type="PIRSF" id="PIRSF002741">
    <property type="entry name" value="MppA"/>
    <property type="match status" value="1"/>
</dbReference>
<evidence type="ECO:0000313" key="4">
    <source>
        <dbReference type="EMBL" id="MFC0623303.1"/>
    </source>
</evidence>
<dbReference type="Proteomes" id="UP001589890">
    <property type="component" value="Unassembled WGS sequence"/>
</dbReference>
<feature type="chain" id="PRO_5046515982" evidence="2">
    <location>
        <begin position="23"/>
        <end position="543"/>
    </location>
</feature>
<dbReference type="InterPro" id="IPR039424">
    <property type="entry name" value="SBP_5"/>
</dbReference>
<dbReference type="PANTHER" id="PTHR30290">
    <property type="entry name" value="PERIPLASMIC BINDING COMPONENT OF ABC TRANSPORTER"/>
    <property type="match status" value="1"/>
</dbReference>
<feature type="compositionally biased region" description="Basic and acidic residues" evidence="1">
    <location>
        <begin position="148"/>
        <end position="158"/>
    </location>
</feature>
<dbReference type="EMBL" id="JBHLTC010000005">
    <property type="protein sequence ID" value="MFC0623303.1"/>
    <property type="molecule type" value="Genomic_DNA"/>
</dbReference>
<reference evidence="4 5" key="1">
    <citation type="submission" date="2024-09" db="EMBL/GenBank/DDBJ databases">
        <authorList>
            <person name="Sun Q."/>
            <person name="Mori K."/>
        </authorList>
    </citation>
    <scope>NUCLEOTIDE SEQUENCE [LARGE SCALE GENOMIC DNA]</scope>
    <source>
        <strain evidence="4 5">CGMCC 1.15906</strain>
    </source>
</reference>
<evidence type="ECO:0000256" key="1">
    <source>
        <dbReference type="SAM" id="MobiDB-lite"/>
    </source>
</evidence>
<dbReference type="Gene3D" id="3.40.190.10">
    <property type="entry name" value="Periplasmic binding protein-like II"/>
    <property type="match status" value="1"/>
</dbReference>
<dbReference type="Gene3D" id="3.90.76.10">
    <property type="entry name" value="Dipeptide-binding Protein, Domain 1"/>
    <property type="match status" value="1"/>
</dbReference>
<protein>
    <submittedName>
        <fullName evidence="4">ABC transporter substrate-binding protein</fullName>
    </submittedName>
</protein>
<dbReference type="SUPFAM" id="SSF53850">
    <property type="entry name" value="Periplasmic binding protein-like II"/>
    <property type="match status" value="1"/>
</dbReference>
<feature type="domain" description="Solute-binding protein family 5" evidence="3">
    <location>
        <begin position="84"/>
        <end position="464"/>
    </location>
</feature>
<dbReference type="PANTHER" id="PTHR30290:SF83">
    <property type="entry name" value="ABC TRANSPORTER SUBSTRATE-BINDING PROTEIN"/>
    <property type="match status" value="1"/>
</dbReference>
<organism evidence="4 5">
    <name type="scientific">Kribbella deserti</name>
    <dbReference type="NCBI Taxonomy" id="1926257"/>
    <lineage>
        <taxon>Bacteria</taxon>
        <taxon>Bacillati</taxon>
        <taxon>Actinomycetota</taxon>
        <taxon>Actinomycetes</taxon>
        <taxon>Propionibacteriales</taxon>
        <taxon>Kribbellaceae</taxon>
        <taxon>Kribbella</taxon>
    </lineage>
</organism>